<comment type="caution">
    <text evidence="1">The sequence shown here is derived from an EMBL/GenBank/DDBJ whole genome shotgun (WGS) entry which is preliminary data.</text>
</comment>
<reference evidence="1 2" key="1">
    <citation type="submission" date="2009-01" db="EMBL/GenBank/DDBJ databases">
        <authorList>
            <person name="Fulton L."/>
            <person name="Clifton S."/>
            <person name="Chinwalla A.T."/>
            <person name="Mitreva M."/>
            <person name="Sodergren E."/>
            <person name="Weinstock G."/>
            <person name="Clifton S."/>
            <person name="Dooling D.J."/>
            <person name="Fulton B."/>
            <person name="Minx P."/>
            <person name="Pepin K.H."/>
            <person name="Johnson M."/>
            <person name="Bhonagiri V."/>
            <person name="Nash W.E."/>
            <person name="Mardis E.R."/>
            <person name="Wilson R.K."/>
        </authorList>
    </citation>
    <scope>NUCLEOTIDE SEQUENCE [LARGE SCALE GENOMIC DNA]</scope>
    <source>
        <strain evidence="1 2">ATCC 23834</strain>
    </source>
</reference>
<proteinExistence type="predicted"/>
<dbReference type="HOGENOM" id="CLU_2449939_0_0_4"/>
<sequence length="89" mass="8313">MGGFAAHTAGGGGGEHAVFGGYPALVFAAQKGRNGFVDAGGANHFGVAAGNQGGAVGMRQEMGGDADGAQLVGGAAGADGGWGHGILAM</sequence>
<protein>
    <submittedName>
        <fullName evidence="1">Uncharacterized protein</fullName>
    </submittedName>
</protein>
<accession>C0DTR6</accession>
<dbReference type="Proteomes" id="UP000005837">
    <property type="component" value="Unassembled WGS sequence"/>
</dbReference>
<dbReference type="EMBL" id="ACEA01000016">
    <property type="protein sequence ID" value="EEG24564.1"/>
    <property type="molecule type" value="Genomic_DNA"/>
</dbReference>
<gene>
    <name evidence="1" type="ORF">EIKCOROL_00747</name>
</gene>
<dbReference type="AlphaFoldDB" id="C0DTR6"/>
<evidence type="ECO:0000313" key="1">
    <source>
        <dbReference type="EMBL" id="EEG24564.1"/>
    </source>
</evidence>
<name>C0DTR6_EIKCO</name>
<evidence type="ECO:0000313" key="2">
    <source>
        <dbReference type="Proteomes" id="UP000005837"/>
    </source>
</evidence>
<organism evidence="1 2">
    <name type="scientific">Eikenella corrodens ATCC 23834</name>
    <dbReference type="NCBI Taxonomy" id="546274"/>
    <lineage>
        <taxon>Bacteria</taxon>
        <taxon>Pseudomonadati</taxon>
        <taxon>Pseudomonadota</taxon>
        <taxon>Betaproteobacteria</taxon>
        <taxon>Neisseriales</taxon>
        <taxon>Neisseriaceae</taxon>
        <taxon>Eikenella</taxon>
    </lineage>
</organism>